<dbReference type="InterPro" id="IPR022646">
    <property type="entry name" value="SecD/SecF_CS"/>
</dbReference>
<reference evidence="2" key="1">
    <citation type="journal article" date="2021" name="PeerJ">
        <title>Extensive microbial diversity within the chicken gut microbiome revealed by metagenomics and culture.</title>
        <authorList>
            <person name="Gilroy R."/>
            <person name="Ravi A."/>
            <person name="Getino M."/>
            <person name="Pursley I."/>
            <person name="Horton D.L."/>
            <person name="Alikhan N.F."/>
            <person name="Baker D."/>
            <person name="Gharbi K."/>
            <person name="Hall N."/>
            <person name="Watson M."/>
            <person name="Adriaenssens E.M."/>
            <person name="Foster-Nyarko E."/>
            <person name="Jarju S."/>
            <person name="Secka A."/>
            <person name="Antonio M."/>
            <person name="Oren A."/>
            <person name="Chaudhuri R.R."/>
            <person name="La Ragione R."/>
            <person name="Hildebrand F."/>
            <person name="Pallen M.J."/>
        </authorList>
    </citation>
    <scope>NUCLEOTIDE SEQUENCE</scope>
    <source>
        <strain evidence="2">9264</strain>
    </source>
</reference>
<sequence>MELFRISRTIPFMRHALVLNLISALFFVAAVFFIVTKGFNLSIEFTGGTVIELSYDAPADLESVRTAVTGLGYSDFQAQNFGTSRDVLIRLPSHATSEASEQSEAVLAALSEAYSGTVELRRVEFVGPQVGQELVESG</sequence>
<feature type="transmembrane region" description="Helical" evidence="1">
    <location>
        <begin position="12"/>
        <end position="35"/>
    </location>
</feature>
<feature type="non-terminal residue" evidence="2">
    <location>
        <position position="138"/>
    </location>
</feature>
<organism evidence="2 3">
    <name type="scientific">Candidatus Paenalcaligenes intestinipullorum</name>
    <dbReference type="NCBI Taxonomy" id="2838718"/>
    <lineage>
        <taxon>Bacteria</taxon>
        <taxon>Pseudomonadati</taxon>
        <taxon>Pseudomonadota</taxon>
        <taxon>Betaproteobacteria</taxon>
        <taxon>Burkholderiales</taxon>
        <taxon>Alcaligenaceae</taxon>
        <taxon>Paenalcaligenes</taxon>
    </lineage>
</organism>
<evidence type="ECO:0000313" key="2">
    <source>
        <dbReference type="EMBL" id="HJD44552.1"/>
    </source>
</evidence>
<proteinExistence type="predicted"/>
<dbReference type="Pfam" id="PF07549">
    <property type="entry name" value="Sec_GG"/>
    <property type="match status" value="1"/>
</dbReference>
<reference evidence="2" key="2">
    <citation type="submission" date="2021-04" db="EMBL/GenBank/DDBJ databases">
        <authorList>
            <person name="Gilroy R."/>
        </authorList>
    </citation>
    <scope>NUCLEOTIDE SEQUENCE</scope>
    <source>
        <strain evidence="2">9264</strain>
    </source>
</reference>
<keyword evidence="1" id="KW-0812">Transmembrane</keyword>
<name>A0A9D2U937_9BURK</name>
<keyword evidence="1" id="KW-1133">Transmembrane helix</keyword>
<evidence type="ECO:0000256" key="1">
    <source>
        <dbReference type="SAM" id="Phobius"/>
    </source>
</evidence>
<protein>
    <submittedName>
        <fullName evidence="2">Protein translocase subunit SecF</fullName>
    </submittedName>
</protein>
<evidence type="ECO:0000313" key="3">
    <source>
        <dbReference type="Proteomes" id="UP000823889"/>
    </source>
</evidence>
<dbReference type="EMBL" id="DWUQ01000121">
    <property type="protein sequence ID" value="HJD44552.1"/>
    <property type="molecule type" value="Genomic_DNA"/>
</dbReference>
<keyword evidence="1" id="KW-0472">Membrane</keyword>
<accession>A0A9D2U937</accession>
<dbReference type="Proteomes" id="UP000823889">
    <property type="component" value="Unassembled WGS sequence"/>
</dbReference>
<comment type="caution">
    <text evidence="2">The sequence shown here is derived from an EMBL/GenBank/DDBJ whole genome shotgun (WGS) entry which is preliminary data.</text>
</comment>
<dbReference type="AlphaFoldDB" id="A0A9D2U937"/>
<gene>
    <name evidence="2" type="ORF">H9906_05945</name>
</gene>